<evidence type="ECO:0000313" key="8">
    <source>
        <dbReference type="Proteomes" id="UP000002358"/>
    </source>
</evidence>
<sequence>MLFDPVTEEQREQFFQQGCGAHLPGYTGHCPTLKFRVGKRYGACTEEIMKELIEKKILKTGPYRPSAGKESIVTIQREKDIRRDWKKDAYMYKAPPYILGYTGYIPGFNRSYGLTFMKAVEEGAVEWRETQNKLKARRDAMRAHAERTDPRNLLSRVRSDNVDVELDHGHGSRRRQYFDNQVSAESPPIVGYTGHIPGAKGEVALSKRYAQAAKRGLEILQKERQSRLGTAKDAHAVERVLEVAYLDDTGHVRA</sequence>
<dbReference type="Proteomes" id="UP000002358">
    <property type="component" value="Chromosome 1"/>
</dbReference>
<protein>
    <recommendedName>
        <fullName evidence="6">Ciliary microtubule inner protein 2A-C-like domain-containing protein</fullName>
    </recommendedName>
</protein>
<dbReference type="InParanoid" id="A0A7M7GD20"/>
<organism evidence="7 8">
    <name type="scientific">Nasonia vitripennis</name>
    <name type="common">Parasitic wasp</name>
    <dbReference type="NCBI Taxonomy" id="7425"/>
    <lineage>
        <taxon>Eukaryota</taxon>
        <taxon>Metazoa</taxon>
        <taxon>Ecdysozoa</taxon>
        <taxon>Arthropoda</taxon>
        <taxon>Hexapoda</taxon>
        <taxon>Insecta</taxon>
        <taxon>Pterygota</taxon>
        <taxon>Neoptera</taxon>
        <taxon>Endopterygota</taxon>
        <taxon>Hymenoptera</taxon>
        <taxon>Apocrita</taxon>
        <taxon>Proctotrupomorpha</taxon>
        <taxon>Chalcidoidea</taxon>
        <taxon>Pteromalidae</taxon>
        <taxon>Pteromalinae</taxon>
        <taxon>Nasonia</taxon>
    </lineage>
</organism>
<keyword evidence="3" id="KW-0206">Cytoskeleton</keyword>
<dbReference type="OMA" id="YRGYIPQ"/>
<name>A0A7M7GD20_NASVI</name>
<keyword evidence="2" id="KW-0963">Cytoplasm</keyword>
<dbReference type="PANTHER" id="PTHR22146">
    <property type="entry name" value="CAT EYE SYNDROME CRITICAL REGION PROTEIN 6"/>
    <property type="match status" value="1"/>
</dbReference>
<dbReference type="AlphaFoldDB" id="A0A7M7GD20"/>
<dbReference type="GO" id="GO:0015630">
    <property type="term" value="C:microtubule cytoskeleton"/>
    <property type="evidence" value="ECO:0007669"/>
    <property type="project" value="UniProtKB-ARBA"/>
</dbReference>
<accession>A0A7M7GD20</accession>
<dbReference type="OrthoDB" id="8181742at2759"/>
<dbReference type="KEGG" id="nvi:100680136"/>
<keyword evidence="4" id="KW-0966">Cell projection</keyword>
<evidence type="ECO:0000256" key="4">
    <source>
        <dbReference type="ARBA" id="ARBA00023273"/>
    </source>
</evidence>
<evidence type="ECO:0000313" key="7">
    <source>
        <dbReference type="EnsemblMetazoa" id="XP_003425011"/>
    </source>
</evidence>
<comment type="similarity">
    <text evidence="5">Belongs to the CIMIP2 family.</text>
</comment>
<dbReference type="Pfam" id="PF10629">
    <property type="entry name" value="CMI2B-like"/>
    <property type="match status" value="1"/>
</dbReference>
<evidence type="ECO:0000256" key="5">
    <source>
        <dbReference type="ARBA" id="ARBA00035661"/>
    </source>
</evidence>
<gene>
    <name evidence="7" type="primary">100680136</name>
</gene>
<dbReference type="PANTHER" id="PTHR22146:SF17">
    <property type="entry name" value="PROTEIN FAM166B-LIKE PROTEIN"/>
    <property type="match status" value="1"/>
</dbReference>
<proteinExistence type="inferred from homology"/>
<evidence type="ECO:0000256" key="1">
    <source>
        <dbReference type="ARBA" id="ARBA00004430"/>
    </source>
</evidence>
<reference evidence="7" key="1">
    <citation type="submission" date="2021-01" db="UniProtKB">
        <authorList>
            <consortium name="EnsemblMetazoa"/>
        </authorList>
    </citation>
    <scope>IDENTIFICATION</scope>
</reference>
<keyword evidence="8" id="KW-1185">Reference proteome</keyword>
<dbReference type="EnsemblMetazoa" id="XM_003424963">
    <property type="protein sequence ID" value="XP_003425011"/>
    <property type="gene ID" value="LOC100680136"/>
</dbReference>
<feature type="domain" description="Ciliary microtubule inner protein 2A-C-like" evidence="6">
    <location>
        <begin position="21"/>
        <end position="51"/>
    </location>
</feature>
<comment type="subcellular location">
    <subcellularLocation>
        <location evidence="1">Cytoplasm</location>
        <location evidence="1">Cytoskeleton</location>
        <location evidence="1">Cilium axoneme</location>
    </subcellularLocation>
</comment>
<evidence type="ECO:0000256" key="2">
    <source>
        <dbReference type="ARBA" id="ARBA00022490"/>
    </source>
</evidence>
<evidence type="ECO:0000256" key="3">
    <source>
        <dbReference type="ARBA" id="ARBA00023212"/>
    </source>
</evidence>
<evidence type="ECO:0000259" key="6">
    <source>
        <dbReference type="Pfam" id="PF10629"/>
    </source>
</evidence>
<dbReference type="InterPro" id="IPR018902">
    <property type="entry name" value="CMI2A-C-like_dom"/>
</dbReference>
<dbReference type="GO" id="GO:0005930">
    <property type="term" value="C:axoneme"/>
    <property type="evidence" value="ECO:0007669"/>
    <property type="project" value="UniProtKB-SubCell"/>
</dbReference>